<proteinExistence type="predicted"/>
<sequence length="672" mass="73256">MAETRDNLRSPSSSSSSSSSSELSVKFESGIGGVSSSEGKEVDSGETSASAITVNNGHAESSGNSGKSVPKIKTPQMELLSAEKQEQVSSPLKLERAKTESHRPRSVLAQQAAQIFDSKISVEQKIKLLNRIATVKDDGTVEFEVPGDVEPHDLGAASENLCSEVVNEEPLDSQDHLYIPPLQIVMLIVGTRGDVQPFIAIGKRLQDYGHRVRLATHSNFKDFVLTAGLEFYPLGGDPKVLAGYMVKNKGFLPSGPSEIPIQRNQMKEIINSLLPACKEPDLDSGIPFKADAIIANPPAYGNVLSLAYPCCRGTGNTNSYIFHNAMDVSLVWLIVLMHGLMGNLKLLCTIYYLFAPGQPLSYQIVDSMIWLGIRDMINDVRKKKLKLRPVTYLSGSQGSDSDIPTWIYMESSPCSQTKRLLHWGPKVDVVGFCFLDLASNYEPPESLVKWLDAGTKPIYIGFGSLIYYSFSCQPVQEPEKMTQIIVEALDITGQRGIINKGWGGLGNLAEPKDSVYLLDNCPHDWLFLQCKAVVSLYPEAASCVHHGGAGTTAAGLKAACPTTIVPFFGDQPFWGDRVHARGVGPPPIPVEEFSLAKLVDAINFMLDPEVKMRAVELAKSMEKEDGVTGAVKAFFKHYPQPKAQTKPETKDEAEPSSEPSSFFSISRCFGCS</sequence>
<evidence type="ECO:0000313" key="1">
    <source>
        <dbReference type="EMBL" id="KAJ0112505.1"/>
    </source>
</evidence>
<keyword evidence="2" id="KW-1185">Reference proteome</keyword>
<dbReference type="EMBL" id="CM047897">
    <property type="protein sequence ID" value="KAJ0112505.1"/>
    <property type="molecule type" value="Genomic_DNA"/>
</dbReference>
<comment type="caution">
    <text evidence="1">The sequence shown here is derived from an EMBL/GenBank/DDBJ whole genome shotgun (WGS) entry which is preliminary data.</text>
</comment>
<name>A0ACC1C9U5_9ROSI</name>
<evidence type="ECO:0000313" key="2">
    <source>
        <dbReference type="Proteomes" id="UP001164250"/>
    </source>
</evidence>
<dbReference type="Proteomes" id="UP001164250">
    <property type="component" value="Chromosome 1"/>
</dbReference>
<accession>A0ACC1C9U5</accession>
<reference evidence="2" key="1">
    <citation type="journal article" date="2023" name="G3 (Bethesda)">
        <title>Genome assembly and association tests identify interacting loci associated with vigor, precocity, and sex in interspecific pistachio rootstocks.</title>
        <authorList>
            <person name="Palmer W."/>
            <person name="Jacygrad E."/>
            <person name="Sagayaradj S."/>
            <person name="Cavanaugh K."/>
            <person name="Han R."/>
            <person name="Bertier L."/>
            <person name="Beede B."/>
            <person name="Kafkas S."/>
            <person name="Golino D."/>
            <person name="Preece J."/>
            <person name="Michelmore R."/>
        </authorList>
    </citation>
    <scope>NUCLEOTIDE SEQUENCE [LARGE SCALE GENOMIC DNA]</scope>
</reference>
<gene>
    <name evidence="1" type="ORF">Patl1_01628</name>
</gene>
<organism evidence="1 2">
    <name type="scientific">Pistacia atlantica</name>
    <dbReference type="NCBI Taxonomy" id="434234"/>
    <lineage>
        <taxon>Eukaryota</taxon>
        <taxon>Viridiplantae</taxon>
        <taxon>Streptophyta</taxon>
        <taxon>Embryophyta</taxon>
        <taxon>Tracheophyta</taxon>
        <taxon>Spermatophyta</taxon>
        <taxon>Magnoliopsida</taxon>
        <taxon>eudicotyledons</taxon>
        <taxon>Gunneridae</taxon>
        <taxon>Pentapetalae</taxon>
        <taxon>rosids</taxon>
        <taxon>malvids</taxon>
        <taxon>Sapindales</taxon>
        <taxon>Anacardiaceae</taxon>
        <taxon>Pistacia</taxon>
    </lineage>
</organism>
<protein>
    <submittedName>
        <fullName evidence="1">Uncharacterized protein</fullName>
    </submittedName>
</protein>